<evidence type="ECO:0000259" key="3">
    <source>
        <dbReference type="Pfam" id="PF00534"/>
    </source>
</evidence>
<dbReference type="PANTHER" id="PTHR12526">
    <property type="entry name" value="GLYCOSYLTRANSFERASE"/>
    <property type="match status" value="1"/>
</dbReference>
<feature type="domain" description="Glycosyl transferase family 1" evidence="3">
    <location>
        <begin position="317"/>
        <end position="479"/>
    </location>
</feature>
<keyword evidence="2 4" id="KW-0808">Transferase</keyword>
<evidence type="ECO:0000313" key="5">
    <source>
        <dbReference type="Proteomes" id="UP001280897"/>
    </source>
</evidence>
<protein>
    <submittedName>
        <fullName evidence="4">Glycosyltransferase</fullName>
        <ecNumber evidence="4">2.4.-.-</ecNumber>
    </submittedName>
</protein>
<comment type="caution">
    <text evidence="4">The sequence shown here is derived from an EMBL/GenBank/DDBJ whole genome shotgun (WGS) entry which is preliminary data.</text>
</comment>
<reference evidence="4" key="1">
    <citation type="journal article" date="2023" name="PeerJ">
        <title>Selection and evaluation of lactic acid bacteria from chicken feces in Thailand as potential probiotics.</title>
        <authorList>
            <person name="Khurajog B."/>
            <person name="Disastra Y."/>
            <person name="Lawwyne L.D."/>
            <person name="Sirichokchatchawan W."/>
            <person name="Niyomtham W."/>
            <person name="Yindee J."/>
            <person name="Hampson D.J."/>
            <person name="Prapasarakul N."/>
        </authorList>
    </citation>
    <scope>NUCLEOTIDE SEQUENCE</scope>
    <source>
        <strain evidence="4">BF9</strain>
    </source>
</reference>
<dbReference type="RefSeq" id="WP_317072359.1">
    <property type="nucleotide sequence ID" value="NZ_JAWJAV010000005.1"/>
</dbReference>
<keyword evidence="1 4" id="KW-0328">Glycosyltransferase</keyword>
<dbReference type="GO" id="GO:0016757">
    <property type="term" value="F:glycosyltransferase activity"/>
    <property type="evidence" value="ECO:0007669"/>
    <property type="project" value="UniProtKB-KW"/>
</dbReference>
<gene>
    <name evidence="4" type="ORF">R0G89_08395</name>
</gene>
<dbReference type="SUPFAM" id="SSF53756">
    <property type="entry name" value="UDP-Glycosyltransferase/glycogen phosphorylase"/>
    <property type="match status" value="1"/>
</dbReference>
<dbReference type="EC" id="2.4.-.-" evidence="4"/>
<dbReference type="AlphaFoldDB" id="A0AAW8YIL1"/>
<organism evidence="4 5">
    <name type="scientific">Pediococcus acidilactici</name>
    <dbReference type="NCBI Taxonomy" id="1254"/>
    <lineage>
        <taxon>Bacteria</taxon>
        <taxon>Bacillati</taxon>
        <taxon>Bacillota</taxon>
        <taxon>Bacilli</taxon>
        <taxon>Lactobacillales</taxon>
        <taxon>Lactobacillaceae</taxon>
        <taxon>Pediococcus</taxon>
        <taxon>Pediococcus acidilactici group</taxon>
    </lineage>
</organism>
<dbReference type="EMBL" id="JAWJAV010000005">
    <property type="protein sequence ID" value="MDV2621745.1"/>
    <property type="molecule type" value="Genomic_DNA"/>
</dbReference>
<name>A0AAW8YIL1_PEDAC</name>
<accession>A0AAW8YIL1</accession>
<evidence type="ECO:0000256" key="2">
    <source>
        <dbReference type="ARBA" id="ARBA00022679"/>
    </source>
</evidence>
<reference evidence="4" key="2">
    <citation type="submission" date="2023-10" db="EMBL/GenBank/DDBJ databases">
        <authorList>
            <person name="Khurajog B."/>
        </authorList>
    </citation>
    <scope>NUCLEOTIDE SEQUENCE</scope>
    <source>
        <strain evidence="4">BF9</strain>
    </source>
</reference>
<sequence length="498" mass="56940">MKYFVSRGIYTLNSGTEHAQAQRTRLFNQQNDPAQYVTMDYNRLWLRDAQRVELDSEQVLNMYDYFQGTTQIPTVPVPVREFKQLPFDEYQLVDHGPDYYTVDHAGRQLARINILPGTVGLVGDVEYYDRFDNLVSRDNYDWRGFKSSIDYFHPDGSLGVRRFLNLAGEVVLENVYMNVADQLQPTMWKLIGYHGQDYRFDSQEDLFLFFLNEIAEQDDKAVMVADHRDVDLMVMQVEKAQSRWLAFHGAHADHHGNVYAAYTPAFQAEPGEIDGIIVPTVQQQTAIQGQFPETPVYVAADTVVDAKILSNTVSKNKRTPDHVIFSGRLESDRRPDEALAAFLRLFDQLPDATLEYRGYTNDHQLLGRLKQMAQHMGIAEHVIFGDYLPDTAMDNFYNQAQVLINTAYDEAGGISVIEAMAHGVPVVAYYTDYGIENLVENNVNGFVVTNGDQVQMARRVKQILQDPDLWQKLSRGAQQTAQAYQARTVYQQWKNILG</sequence>
<proteinExistence type="predicted"/>
<dbReference type="InterPro" id="IPR001296">
    <property type="entry name" value="Glyco_trans_1"/>
</dbReference>
<evidence type="ECO:0000256" key="1">
    <source>
        <dbReference type="ARBA" id="ARBA00022676"/>
    </source>
</evidence>
<dbReference type="Pfam" id="PF00534">
    <property type="entry name" value="Glycos_transf_1"/>
    <property type="match status" value="1"/>
</dbReference>
<evidence type="ECO:0000313" key="4">
    <source>
        <dbReference type="EMBL" id="MDV2621745.1"/>
    </source>
</evidence>
<dbReference type="PANTHER" id="PTHR12526:SF629">
    <property type="entry name" value="TEICHURONIC ACID BIOSYNTHESIS GLYCOSYLTRANSFERASE TUAH-RELATED"/>
    <property type="match status" value="1"/>
</dbReference>
<dbReference type="Gene3D" id="3.40.50.2000">
    <property type="entry name" value="Glycogen Phosphorylase B"/>
    <property type="match status" value="3"/>
</dbReference>
<dbReference type="Proteomes" id="UP001280897">
    <property type="component" value="Unassembled WGS sequence"/>
</dbReference>